<dbReference type="OrthoDB" id="282026at2157"/>
<proteinExistence type="predicted"/>
<keyword evidence="5" id="KW-1185">Reference proteome</keyword>
<dbReference type="PATRIC" id="fig|797209.4.peg.17"/>
<dbReference type="EMBL" id="AEMG01000001">
    <property type="protein sequence ID" value="EFW94191.1"/>
    <property type="molecule type" value="Genomic_DNA"/>
</dbReference>
<evidence type="ECO:0000313" key="5">
    <source>
        <dbReference type="Proteomes" id="UP000184203"/>
    </source>
</evidence>
<evidence type="ECO:0000313" key="3">
    <source>
        <dbReference type="EMBL" id="SHL33089.1"/>
    </source>
</evidence>
<dbReference type="EMBL" id="FRAN01000006">
    <property type="protein sequence ID" value="SHL33089.1"/>
    <property type="molecule type" value="Genomic_DNA"/>
</dbReference>
<name>E7QMK7_HALPU</name>
<evidence type="ECO:0000313" key="2">
    <source>
        <dbReference type="EMBL" id="EFW94191.1"/>
    </source>
</evidence>
<accession>E7QMK7</accession>
<dbReference type="Proteomes" id="UP000184203">
    <property type="component" value="Unassembled WGS sequence"/>
</dbReference>
<feature type="region of interest" description="Disordered" evidence="1">
    <location>
        <begin position="59"/>
        <end position="83"/>
    </location>
</feature>
<sequence>MARMSRYEASFKIDSKTDSYAAHRILERIYDTIREESRSVREGTDDAHELLDEFQTLRDAAKQPTSGELTITLERDDDAGFED</sequence>
<organism evidence="2 4">
    <name type="scientific">Haladaptatus paucihalophilus DX253</name>
    <dbReference type="NCBI Taxonomy" id="797209"/>
    <lineage>
        <taxon>Archaea</taxon>
        <taxon>Methanobacteriati</taxon>
        <taxon>Methanobacteriota</taxon>
        <taxon>Stenosarchaea group</taxon>
        <taxon>Halobacteria</taxon>
        <taxon>Halobacteriales</taxon>
        <taxon>Haladaptataceae</taxon>
        <taxon>Haladaptatus</taxon>
    </lineage>
</organism>
<protein>
    <submittedName>
        <fullName evidence="2">Uncharacterized protein</fullName>
    </submittedName>
</protein>
<evidence type="ECO:0000256" key="1">
    <source>
        <dbReference type="SAM" id="MobiDB-lite"/>
    </source>
</evidence>
<dbReference type="eggNOG" id="arCOG13961">
    <property type="taxonomic scope" value="Archaea"/>
</dbReference>
<reference evidence="2 4" key="1">
    <citation type="journal article" date="2014" name="ISME J.">
        <title>Trehalose/2-sulfotrehalose biosynthesis and glycine-betaine uptake are widely spread mechanisms for osmoadaptation in the Halobacteriales.</title>
        <authorList>
            <person name="Youssef N.H."/>
            <person name="Savage-Ashlock K.N."/>
            <person name="McCully A.L."/>
            <person name="Luedtke B."/>
            <person name="Shaw E.I."/>
            <person name="Hoff W.D."/>
            <person name="Elshahed M.S."/>
        </authorList>
    </citation>
    <scope>NUCLEOTIDE SEQUENCE [LARGE SCALE GENOMIC DNA]</scope>
    <source>
        <strain evidence="2 4">DX253</strain>
    </source>
</reference>
<reference evidence="3" key="2">
    <citation type="submission" date="2016-11" db="EMBL/GenBank/DDBJ databases">
        <authorList>
            <person name="Jaros S."/>
            <person name="Januszkiewicz K."/>
            <person name="Wedrychowicz H."/>
        </authorList>
    </citation>
    <scope>NUCLEOTIDE SEQUENCE [LARGE SCALE GENOMIC DNA]</scope>
    <source>
        <strain evidence="3">DX253</strain>
    </source>
</reference>
<dbReference type="Proteomes" id="UP000003751">
    <property type="component" value="Unassembled WGS sequence"/>
</dbReference>
<reference evidence="5" key="3">
    <citation type="submission" date="2016-11" db="EMBL/GenBank/DDBJ databases">
        <authorList>
            <person name="Varghese N."/>
            <person name="Submissions S."/>
        </authorList>
    </citation>
    <scope>NUCLEOTIDE SEQUENCE [LARGE SCALE GENOMIC DNA]</scope>
    <source>
        <strain evidence="5">DX253</strain>
    </source>
</reference>
<dbReference type="AlphaFoldDB" id="E7QMK7"/>
<evidence type="ECO:0000313" key="4">
    <source>
        <dbReference type="Proteomes" id="UP000003751"/>
    </source>
</evidence>
<gene>
    <name evidence="3" type="ORF">SAMN05444342_3548</name>
    <name evidence="2" type="ORF">ZOD2009_00115</name>
</gene>